<feature type="domain" description="Ketosynthase family 3 (KS3)" evidence="5">
    <location>
        <begin position="2"/>
        <end position="402"/>
    </location>
</feature>
<sequence>MSDKVVVTGIGLLTANGLNTEDVWSATLSGRSGLATISRFDADQYPARIAGEVSGFVPEQHIPGRLIPQTDHMTRMALAAAEGAVRDAKVDLTNLPEFGAGVVTAATAGGFEFGQRELENLWSKGPEHVSPYQSFAWFYAVNTGQISIRHGLKGPAGVLVGDQAGGLDAVAQARRQVRKGLELMITGGADSALCPWGWVAQLASNRISRAAEPDRAYLPFDGRACGYVPGEGAAMLVLRPAAGRDVVPAEAYGEIAGHAATFDRRSAAGTSPALRKAIEIALADASLTPGEIDVVFADGHAVRGLDDAEAAAVADVFGARRVPVTVPKTMVGRLYSAGPVLDLALALLAIRDGVIPPTVNSTPDPDHVLDLVLGEPRAQQLSTALVLARGYGGFNSAMVVKSMEG</sequence>
<dbReference type="InterPro" id="IPR000794">
    <property type="entry name" value="Beta-ketoacyl_synthase"/>
</dbReference>
<evidence type="ECO:0000256" key="1">
    <source>
        <dbReference type="ARBA" id="ARBA00008467"/>
    </source>
</evidence>
<dbReference type="InterPro" id="IPR014030">
    <property type="entry name" value="Ketoacyl_synth_N"/>
</dbReference>
<reference evidence="7" key="1">
    <citation type="submission" date="2019-04" db="EMBL/GenBank/DDBJ databases">
        <title>Draft genome sequence of Pseudonocardiaceae bacterium SL3-2-4.</title>
        <authorList>
            <person name="Ningsih F."/>
            <person name="Yokota A."/>
            <person name="Sakai Y."/>
            <person name="Nanatani K."/>
            <person name="Yabe S."/>
            <person name="Oetari A."/>
            <person name="Sjamsuridzal W."/>
        </authorList>
    </citation>
    <scope>NUCLEOTIDE SEQUENCE [LARGE SCALE GENOMIC DNA]</scope>
    <source>
        <strain evidence="7">SL3-2-4</strain>
    </source>
</reference>
<dbReference type="EMBL" id="BJFL01000020">
    <property type="protein sequence ID" value="GDY32012.1"/>
    <property type="molecule type" value="Genomic_DNA"/>
</dbReference>
<dbReference type="AlphaFoldDB" id="A0A4D4J9Q4"/>
<comment type="similarity">
    <text evidence="1 4">Belongs to the thiolase-like superfamily. Beta-ketoacyl-ACP synthases family.</text>
</comment>
<dbReference type="PROSITE" id="PS52004">
    <property type="entry name" value="KS3_2"/>
    <property type="match status" value="1"/>
</dbReference>
<evidence type="ECO:0000256" key="2">
    <source>
        <dbReference type="ARBA" id="ARBA00022679"/>
    </source>
</evidence>
<dbReference type="InterPro" id="IPR020841">
    <property type="entry name" value="PKS_Beta-ketoAc_synthase_dom"/>
</dbReference>
<evidence type="ECO:0000259" key="5">
    <source>
        <dbReference type="PROSITE" id="PS52004"/>
    </source>
</evidence>
<organism evidence="6 7">
    <name type="scientific">Gandjariella thermophila</name>
    <dbReference type="NCBI Taxonomy" id="1931992"/>
    <lineage>
        <taxon>Bacteria</taxon>
        <taxon>Bacillati</taxon>
        <taxon>Actinomycetota</taxon>
        <taxon>Actinomycetes</taxon>
        <taxon>Pseudonocardiales</taxon>
        <taxon>Pseudonocardiaceae</taxon>
        <taxon>Gandjariella</taxon>
    </lineage>
</organism>
<dbReference type="GO" id="GO:0004315">
    <property type="term" value="F:3-oxoacyl-[acyl-carrier-protein] synthase activity"/>
    <property type="evidence" value="ECO:0007669"/>
    <property type="project" value="TreeGrafter"/>
</dbReference>
<protein>
    <submittedName>
        <fullName evidence="6">Actinorhodin polyketide putative beta-ketoacyl synthase 2</fullName>
    </submittedName>
</protein>
<gene>
    <name evidence="6" type="ORF">GTS_36450</name>
</gene>
<dbReference type="PANTHER" id="PTHR11712">
    <property type="entry name" value="POLYKETIDE SYNTHASE-RELATED"/>
    <property type="match status" value="1"/>
</dbReference>
<dbReference type="OrthoDB" id="416758at2"/>
<dbReference type="InterPro" id="IPR016039">
    <property type="entry name" value="Thiolase-like"/>
</dbReference>
<evidence type="ECO:0000256" key="3">
    <source>
        <dbReference type="ARBA" id="ARBA00023315"/>
    </source>
</evidence>
<evidence type="ECO:0000256" key="4">
    <source>
        <dbReference type="RuleBase" id="RU003694"/>
    </source>
</evidence>
<accession>A0A4D4J9Q4</accession>
<dbReference type="Gene3D" id="3.40.47.10">
    <property type="match status" value="2"/>
</dbReference>
<dbReference type="GO" id="GO:0006633">
    <property type="term" value="P:fatty acid biosynthetic process"/>
    <property type="evidence" value="ECO:0007669"/>
    <property type="project" value="TreeGrafter"/>
</dbReference>
<comment type="caution">
    <text evidence="6">The sequence shown here is derived from an EMBL/GenBank/DDBJ whole genome shotgun (WGS) entry which is preliminary data.</text>
</comment>
<name>A0A4D4J9Q4_9PSEU</name>
<dbReference type="Pfam" id="PF00109">
    <property type="entry name" value="ketoacyl-synt"/>
    <property type="match status" value="1"/>
</dbReference>
<dbReference type="SUPFAM" id="SSF53901">
    <property type="entry name" value="Thiolase-like"/>
    <property type="match status" value="2"/>
</dbReference>
<keyword evidence="2 4" id="KW-0808">Transferase</keyword>
<dbReference type="CDD" id="cd00832">
    <property type="entry name" value="CLF"/>
    <property type="match status" value="1"/>
</dbReference>
<keyword evidence="7" id="KW-1185">Reference proteome</keyword>
<proteinExistence type="inferred from homology"/>
<keyword evidence="3" id="KW-0012">Acyltransferase</keyword>
<dbReference type="PANTHER" id="PTHR11712:SF322">
    <property type="entry name" value="POLYKETIDE BETA-KETOACYL SYNTHASE 2-RELATED"/>
    <property type="match status" value="1"/>
</dbReference>
<evidence type="ECO:0000313" key="6">
    <source>
        <dbReference type="EMBL" id="GDY32012.1"/>
    </source>
</evidence>
<dbReference type="Proteomes" id="UP000298860">
    <property type="component" value="Unassembled WGS sequence"/>
</dbReference>
<dbReference type="InterPro" id="IPR014031">
    <property type="entry name" value="Ketoacyl_synth_C"/>
</dbReference>
<evidence type="ECO:0000313" key="7">
    <source>
        <dbReference type="Proteomes" id="UP000298860"/>
    </source>
</evidence>
<dbReference type="Pfam" id="PF02801">
    <property type="entry name" value="Ketoacyl-synt_C"/>
    <property type="match status" value="1"/>
</dbReference>